<dbReference type="GO" id="GO:0003677">
    <property type="term" value="F:DNA binding"/>
    <property type="evidence" value="ECO:0007669"/>
    <property type="project" value="InterPro"/>
</dbReference>
<feature type="region of interest" description="Disordered" evidence="3">
    <location>
        <begin position="692"/>
        <end position="719"/>
    </location>
</feature>
<protein>
    <submittedName>
        <fullName evidence="5">Fungal-specific transcription factor domain-containing protein</fullName>
    </submittedName>
</protein>
<feature type="region of interest" description="Disordered" evidence="3">
    <location>
        <begin position="94"/>
        <end position="126"/>
    </location>
</feature>
<dbReference type="GO" id="GO:0000981">
    <property type="term" value="F:DNA-binding transcription factor activity, RNA polymerase II-specific"/>
    <property type="evidence" value="ECO:0007669"/>
    <property type="project" value="InterPro"/>
</dbReference>
<comment type="caution">
    <text evidence="5">The sequence shown here is derived from an EMBL/GenBank/DDBJ whole genome shotgun (WGS) entry which is preliminary data.</text>
</comment>
<dbReference type="InterPro" id="IPR036864">
    <property type="entry name" value="Zn2-C6_fun-type_DNA-bd_sf"/>
</dbReference>
<dbReference type="PANTHER" id="PTHR46910:SF38">
    <property type="entry name" value="ZN(2)-C6 FUNGAL-TYPE DOMAIN-CONTAINING PROTEIN"/>
    <property type="match status" value="1"/>
</dbReference>
<sequence length="867" mass="96839">MSSDEEYEQDFHRGKKRRVQRACDVCRRRKSRCDGSQVSGDKCTTCIDAHLDCTYLETTAKRPPPKSYVDSLEARLERSEALVRQLRSELAAAHFRSTSTSTPSNSTVSPTSTSPPPLVNSETGGATARRGASLLILRAALQNLNEPTPPPYGDDLVHVDIAANFKKLKVDTHPERRFIGKSSGAALIKAAIDLREDVKREEREEALSLTNGRTRIMSNGHAHTPEGSGDYSQDGGLGREEEELAWTSRRMRFWTFRPWENTAPRTHSFQFPPAALMAELVGLYFTHQNIYVPLLHRPTFERCIAEGLHVRDNGFGATVLLVCAVGSRWSTNPQVIPTVGKGRHGETGALSCGWEWFDQVPLVGNQMFGQATLYDLQYYCLAVQFLMDGSAPQACWTLIGVGLRLAQDIGAHRRSARVEVPSVEGELFKRAFWALVYMDRVVSCGMGRPCAMQYDDFDLELPIDCNDEYWEHPEHPFQQPPGVPSPILYFNAILRLNNLLAACLKLLYSLSKVRVVFSMDDAWEENIVAELDSALNRWRDQVPEHLRWDPERIDPLFFDQSVALHCAYNWLQILIHRPFIPMVRKSAPTALPSLAICTSAARACANMLDIQRRRKGKVAVIVNLPAAFMSGIILLLNVWSGKRTGLVPDPSREIVNVHKCMEAARLCEDRWQGAGLVWDILAELASVGQLPLPHPKTPNMAETETEHHRENRKVKGAAPAERYPACHVAPIRPEDNARIMLGSRGLRQTFDRPIHDSQFQAPYAPLTQPASFAGVIGGNSDTFGPGPMEPSAFAPAPAPETWSPPEDPFAMMHTDPAQASRELGEMMNLIDSDTIAMWTSAPIGYEVDDWGNYFNDFNEITQGQYQS</sequence>
<dbReference type="AlphaFoldDB" id="A0AAD6TB65"/>
<accession>A0AAD6TB65</accession>
<feature type="region of interest" description="Disordered" evidence="3">
    <location>
        <begin position="216"/>
        <end position="237"/>
    </location>
</feature>
<dbReference type="PANTHER" id="PTHR46910">
    <property type="entry name" value="TRANSCRIPTION FACTOR PDR1"/>
    <property type="match status" value="1"/>
</dbReference>
<dbReference type="SMART" id="SM00066">
    <property type="entry name" value="GAL4"/>
    <property type="match status" value="1"/>
</dbReference>
<reference evidence="5" key="1">
    <citation type="submission" date="2023-03" db="EMBL/GenBank/DDBJ databases">
        <title>Massive genome expansion in bonnet fungi (Mycena s.s.) driven by repeated elements and novel gene families across ecological guilds.</title>
        <authorList>
            <consortium name="Lawrence Berkeley National Laboratory"/>
            <person name="Harder C.B."/>
            <person name="Miyauchi S."/>
            <person name="Viragh M."/>
            <person name="Kuo A."/>
            <person name="Thoen E."/>
            <person name="Andreopoulos B."/>
            <person name="Lu D."/>
            <person name="Skrede I."/>
            <person name="Drula E."/>
            <person name="Henrissat B."/>
            <person name="Morin E."/>
            <person name="Kohler A."/>
            <person name="Barry K."/>
            <person name="LaButti K."/>
            <person name="Morin E."/>
            <person name="Salamov A."/>
            <person name="Lipzen A."/>
            <person name="Mereny Z."/>
            <person name="Hegedus B."/>
            <person name="Baldrian P."/>
            <person name="Stursova M."/>
            <person name="Weitz H."/>
            <person name="Taylor A."/>
            <person name="Grigoriev I.V."/>
            <person name="Nagy L.G."/>
            <person name="Martin F."/>
            <person name="Kauserud H."/>
        </authorList>
    </citation>
    <scope>NUCLEOTIDE SEQUENCE</scope>
    <source>
        <strain evidence="5">CBHHK200</strain>
    </source>
</reference>
<dbReference type="InterPro" id="IPR007219">
    <property type="entry name" value="XnlR_reg_dom"/>
</dbReference>
<evidence type="ECO:0000256" key="1">
    <source>
        <dbReference type="ARBA" id="ARBA00022723"/>
    </source>
</evidence>
<evidence type="ECO:0000313" key="5">
    <source>
        <dbReference type="EMBL" id="KAJ7042345.1"/>
    </source>
</evidence>
<evidence type="ECO:0000256" key="2">
    <source>
        <dbReference type="ARBA" id="ARBA00023242"/>
    </source>
</evidence>
<feature type="compositionally biased region" description="Low complexity" evidence="3">
    <location>
        <begin position="97"/>
        <end position="112"/>
    </location>
</feature>
<dbReference type="GO" id="GO:0006351">
    <property type="term" value="P:DNA-templated transcription"/>
    <property type="evidence" value="ECO:0007669"/>
    <property type="project" value="InterPro"/>
</dbReference>
<dbReference type="SMART" id="SM00906">
    <property type="entry name" value="Fungal_trans"/>
    <property type="match status" value="1"/>
</dbReference>
<dbReference type="Gene3D" id="4.10.240.10">
    <property type="entry name" value="Zn(2)-C6 fungal-type DNA-binding domain"/>
    <property type="match status" value="1"/>
</dbReference>
<dbReference type="PROSITE" id="PS50048">
    <property type="entry name" value="ZN2_CY6_FUNGAL_2"/>
    <property type="match status" value="1"/>
</dbReference>
<dbReference type="SUPFAM" id="SSF57701">
    <property type="entry name" value="Zn2/Cys6 DNA-binding domain"/>
    <property type="match status" value="1"/>
</dbReference>
<dbReference type="Proteomes" id="UP001218188">
    <property type="component" value="Unassembled WGS sequence"/>
</dbReference>
<gene>
    <name evidence="5" type="ORF">C8F04DRAFT_1077446</name>
</gene>
<dbReference type="InterPro" id="IPR050987">
    <property type="entry name" value="AtrR-like"/>
</dbReference>
<dbReference type="CDD" id="cd00067">
    <property type="entry name" value="GAL4"/>
    <property type="match status" value="1"/>
</dbReference>
<keyword evidence="2" id="KW-0539">Nucleus</keyword>
<proteinExistence type="predicted"/>
<keyword evidence="6" id="KW-1185">Reference proteome</keyword>
<evidence type="ECO:0000259" key="4">
    <source>
        <dbReference type="PROSITE" id="PS50048"/>
    </source>
</evidence>
<evidence type="ECO:0000313" key="6">
    <source>
        <dbReference type="Proteomes" id="UP001218188"/>
    </source>
</evidence>
<dbReference type="CDD" id="cd12148">
    <property type="entry name" value="fungal_TF_MHR"/>
    <property type="match status" value="1"/>
</dbReference>
<dbReference type="Pfam" id="PF04082">
    <property type="entry name" value="Fungal_trans"/>
    <property type="match status" value="1"/>
</dbReference>
<dbReference type="GO" id="GO:0008270">
    <property type="term" value="F:zinc ion binding"/>
    <property type="evidence" value="ECO:0007669"/>
    <property type="project" value="InterPro"/>
</dbReference>
<name>A0AAD6TB65_9AGAR</name>
<organism evidence="5 6">
    <name type="scientific">Mycena alexandri</name>
    <dbReference type="NCBI Taxonomy" id="1745969"/>
    <lineage>
        <taxon>Eukaryota</taxon>
        <taxon>Fungi</taxon>
        <taxon>Dikarya</taxon>
        <taxon>Basidiomycota</taxon>
        <taxon>Agaricomycotina</taxon>
        <taxon>Agaricomycetes</taxon>
        <taxon>Agaricomycetidae</taxon>
        <taxon>Agaricales</taxon>
        <taxon>Marasmiineae</taxon>
        <taxon>Mycenaceae</taxon>
        <taxon>Mycena</taxon>
    </lineage>
</organism>
<evidence type="ECO:0000256" key="3">
    <source>
        <dbReference type="SAM" id="MobiDB-lite"/>
    </source>
</evidence>
<dbReference type="InterPro" id="IPR001138">
    <property type="entry name" value="Zn2Cys6_DnaBD"/>
</dbReference>
<feature type="domain" description="Zn(2)-C6 fungal-type" evidence="4">
    <location>
        <begin position="22"/>
        <end position="55"/>
    </location>
</feature>
<dbReference type="Pfam" id="PF00172">
    <property type="entry name" value="Zn_clus"/>
    <property type="match status" value="1"/>
</dbReference>
<keyword evidence="1" id="KW-0479">Metal-binding</keyword>
<dbReference type="PROSITE" id="PS00463">
    <property type="entry name" value="ZN2_CY6_FUNGAL_1"/>
    <property type="match status" value="1"/>
</dbReference>
<dbReference type="EMBL" id="JARJCM010000013">
    <property type="protein sequence ID" value="KAJ7042345.1"/>
    <property type="molecule type" value="Genomic_DNA"/>
</dbReference>